<protein>
    <submittedName>
        <fullName evidence="2">Signal transduction histidine kinase (GAF sensor domain)</fullName>
    </submittedName>
</protein>
<dbReference type="SMART" id="SM00387">
    <property type="entry name" value="HATPase_c"/>
    <property type="match status" value="1"/>
</dbReference>
<dbReference type="KEGG" id="mez:Mtc_2288"/>
<keyword evidence="3" id="KW-1185">Reference proteome</keyword>
<dbReference type="GO" id="GO:0005886">
    <property type="term" value="C:plasma membrane"/>
    <property type="evidence" value="ECO:0007669"/>
    <property type="project" value="TreeGrafter"/>
</dbReference>
<dbReference type="Gene3D" id="3.30.450.40">
    <property type="match status" value="1"/>
</dbReference>
<dbReference type="GeneID" id="11972455"/>
<feature type="domain" description="Histidine kinase" evidence="1">
    <location>
        <begin position="192"/>
        <end position="407"/>
    </location>
</feature>
<dbReference type="InterPro" id="IPR003018">
    <property type="entry name" value="GAF"/>
</dbReference>
<accession>H8IB13</accession>
<evidence type="ECO:0000259" key="1">
    <source>
        <dbReference type="PROSITE" id="PS50109"/>
    </source>
</evidence>
<gene>
    <name evidence="2" type="ordered locus">Mtc_2288</name>
</gene>
<evidence type="ECO:0000313" key="2">
    <source>
        <dbReference type="EMBL" id="AFD01023.1"/>
    </source>
</evidence>
<dbReference type="eggNOG" id="arCOG02338">
    <property type="taxonomic scope" value="Archaea"/>
</dbReference>
<dbReference type="SUPFAM" id="SSF55874">
    <property type="entry name" value="ATPase domain of HSP90 chaperone/DNA topoisomerase II/histidine kinase"/>
    <property type="match status" value="1"/>
</dbReference>
<dbReference type="PANTHER" id="PTHR45569:SF1">
    <property type="entry name" value="SENSOR PROTEIN KDPD"/>
    <property type="match status" value="1"/>
</dbReference>
<evidence type="ECO:0000313" key="3">
    <source>
        <dbReference type="Proteomes" id="UP000005233"/>
    </source>
</evidence>
<name>H8IB13_METCZ</name>
<dbReference type="Pfam" id="PF02518">
    <property type="entry name" value="HATPase_c"/>
    <property type="match status" value="1"/>
</dbReference>
<dbReference type="PROSITE" id="PS50109">
    <property type="entry name" value="HIS_KIN"/>
    <property type="match status" value="1"/>
</dbReference>
<dbReference type="eggNOG" id="arCOG06515">
    <property type="taxonomic scope" value="Archaea"/>
</dbReference>
<dbReference type="RefSeq" id="WP_014406854.1">
    <property type="nucleotide sequence ID" value="NC_017034.1"/>
</dbReference>
<keyword evidence="2" id="KW-0808">Transferase</keyword>
<reference evidence="2 3" key="1">
    <citation type="journal article" date="2012" name="J. Bacteriol.">
        <title>Complete genome sequence of a thermophilic methanogen, Methanocella conradii HZ254, isolated from Chinese rice field soil.</title>
        <authorList>
            <person name="Lu Z."/>
            <person name="Lu Y."/>
        </authorList>
    </citation>
    <scope>NUCLEOTIDE SEQUENCE [LARGE SCALE GENOMIC DNA]</scope>
    <source>
        <strain evidence="3">DSM 24694 / JCM 17849 / CGMCC 1.5162 / HZ254</strain>
    </source>
</reference>
<dbReference type="SUPFAM" id="SSF55781">
    <property type="entry name" value="GAF domain-like"/>
    <property type="match status" value="1"/>
</dbReference>
<organism evidence="2 3">
    <name type="scientific">Methanocella conradii (strain DSM 24694 / JCM 17849 / CGMCC 1.5162 / HZ254)</name>
    <dbReference type="NCBI Taxonomy" id="1041930"/>
    <lineage>
        <taxon>Archaea</taxon>
        <taxon>Methanobacteriati</taxon>
        <taxon>Methanobacteriota</taxon>
        <taxon>Stenosarchaea group</taxon>
        <taxon>Methanomicrobia</taxon>
        <taxon>Methanocellales</taxon>
        <taxon>Methanocellaceae</taxon>
        <taxon>Methanocella</taxon>
    </lineage>
</organism>
<dbReference type="InterPro" id="IPR052023">
    <property type="entry name" value="Histidine_kinase_KdpD"/>
</dbReference>
<dbReference type="Pfam" id="PF01590">
    <property type="entry name" value="GAF"/>
    <property type="match status" value="1"/>
</dbReference>
<proteinExistence type="predicted"/>
<dbReference type="EMBL" id="CP003243">
    <property type="protein sequence ID" value="AFD01023.1"/>
    <property type="molecule type" value="Genomic_DNA"/>
</dbReference>
<dbReference type="GO" id="GO:0000155">
    <property type="term" value="F:phosphorelay sensor kinase activity"/>
    <property type="evidence" value="ECO:0007669"/>
    <property type="project" value="TreeGrafter"/>
</dbReference>
<dbReference type="SMART" id="SM00065">
    <property type="entry name" value="GAF"/>
    <property type="match status" value="1"/>
</dbReference>
<dbReference type="InterPro" id="IPR036890">
    <property type="entry name" value="HATPase_C_sf"/>
</dbReference>
<dbReference type="PANTHER" id="PTHR45569">
    <property type="entry name" value="SENSOR PROTEIN KDPD"/>
    <property type="match status" value="1"/>
</dbReference>
<dbReference type="STRING" id="1041930.Mtc_2288"/>
<dbReference type="InterPro" id="IPR029016">
    <property type="entry name" value="GAF-like_dom_sf"/>
</dbReference>
<dbReference type="InterPro" id="IPR005467">
    <property type="entry name" value="His_kinase_dom"/>
</dbReference>
<dbReference type="AlphaFoldDB" id="H8IB13"/>
<keyword evidence="2" id="KW-0418">Kinase</keyword>
<sequence>MMGKHEDGGLQEQLNKASEIVNMVLEIGMSGARARHAEEQLYDVLQTLRGNLNADFITILLREDKNLAAIMGFGEGWETAEGFIEPIGQGFAGKIAETKEHLYVHDARVDPIVISPYIKSAGIRSMLGVPLLYGGEPVGVLQLGWKGTHPFSEMELKILNVAAERCASAIVISRMCEINDDLNAQACMYLDIIEHDLKNLNKVMHEDLDSVLSIPDLDRDVKDTIEGVKRDLRESETIVDNVRVLYHTLNEDLPIETMDLDSLIQDAIKEVEWPETKNVGIHYAPEMGRVVNGTILLKDVFYTLVNNAIMCSRGDAVIDISVGKVHVDRQPFYIVSVIDDSQAIPDDVKEELFDFHFGVSQAHGKALPLFLVKLIVDRMGGSIMVENRVPGDYRRGSVFRVVLPAIEAAVIPEVEPVYR</sequence>
<dbReference type="HOGENOM" id="CLU_654901_0_0_2"/>
<dbReference type="Gene3D" id="3.30.565.10">
    <property type="entry name" value="Histidine kinase-like ATPase, C-terminal domain"/>
    <property type="match status" value="1"/>
</dbReference>
<dbReference type="Proteomes" id="UP000005233">
    <property type="component" value="Chromosome"/>
</dbReference>
<dbReference type="InterPro" id="IPR003594">
    <property type="entry name" value="HATPase_dom"/>
</dbReference>